<organism evidence="3 4">
    <name type="scientific">Microbacterium marinum</name>
    <dbReference type="NCBI Taxonomy" id="421115"/>
    <lineage>
        <taxon>Bacteria</taxon>
        <taxon>Bacillati</taxon>
        <taxon>Actinomycetota</taxon>
        <taxon>Actinomycetes</taxon>
        <taxon>Micrococcales</taxon>
        <taxon>Microbacteriaceae</taxon>
        <taxon>Microbacterium</taxon>
    </lineage>
</organism>
<accession>A0A7W7BR63</accession>
<proteinExistence type="predicted"/>
<keyword evidence="4" id="KW-1185">Reference proteome</keyword>
<feature type="region of interest" description="Disordered" evidence="1">
    <location>
        <begin position="25"/>
        <end position="58"/>
    </location>
</feature>
<dbReference type="AlphaFoldDB" id="A0A7W7BR63"/>
<dbReference type="RefSeq" id="WP_184215589.1">
    <property type="nucleotide sequence ID" value="NZ_JACHMD010000001.1"/>
</dbReference>
<evidence type="ECO:0000313" key="4">
    <source>
        <dbReference type="Proteomes" id="UP000573729"/>
    </source>
</evidence>
<dbReference type="PROSITE" id="PS51257">
    <property type="entry name" value="PROKAR_LIPOPROTEIN"/>
    <property type="match status" value="1"/>
</dbReference>
<evidence type="ECO:0008006" key="5">
    <source>
        <dbReference type="Google" id="ProtNLM"/>
    </source>
</evidence>
<name>A0A7W7BR63_9MICO</name>
<feature type="chain" id="PRO_5038853504" description="Lipoprotein" evidence="2">
    <location>
        <begin position="19"/>
        <end position="137"/>
    </location>
</feature>
<sequence>MRATPAALAASLILSALALTSCATGDTTMPDRNPGASRPPFQTSSPEPIAPTGAPAEVPTTKWEALVADLAALGVTGEPELVSAESVTFADGSLGCGKPGQSYTQAVVDGMRVVVRVGSKTFDYRFGEGDRPKLCER</sequence>
<evidence type="ECO:0000256" key="2">
    <source>
        <dbReference type="SAM" id="SignalP"/>
    </source>
</evidence>
<comment type="caution">
    <text evidence="3">The sequence shown here is derived from an EMBL/GenBank/DDBJ whole genome shotgun (WGS) entry which is preliminary data.</text>
</comment>
<feature type="signal peptide" evidence="2">
    <location>
        <begin position="1"/>
        <end position="18"/>
    </location>
</feature>
<gene>
    <name evidence="3" type="ORF">BKA24_000908</name>
</gene>
<evidence type="ECO:0000256" key="1">
    <source>
        <dbReference type="SAM" id="MobiDB-lite"/>
    </source>
</evidence>
<evidence type="ECO:0000313" key="3">
    <source>
        <dbReference type="EMBL" id="MBB4666199.1"/>
    </source>
</evidence>
<keyword evidence="2" id="KW-0732">Signal</keyword>
<dbReference type="EMBL" id="JACHMD010000001">
    <property type="protein sequence ID" value="MBB4666199.1"/>
    <property type="molecule type" value="Genomic_DNA"/>
</dbReference>
<reference evidence="3 4" key="1">
    <citation type="submission" date="2020-08" db="EMBL/GenBank/DDBJ databases">
        <title>Sequencing the genomes of 1000 actinobacteria strains.</title>
        <authorList>
            <person name="Klenk H.-P."/>
        </authorList>
    </citation>
    <scope>NUCLEOTIDE SEQUENCE [LARGE SCALE GENOMIC DNA]</scope>
    <source>
        <strain evidence="3 4">DSM 24947</strain>
    </source>
</reference>
<protein>
    <recommendedName>
        <fullName evidence="5">Lipoprotein</fullName>
    </recommendedName>
</protein>
<dbReference type="Proteomes" id="UP000573729">
    <property type="component" value="Unassembled WGS sequence"/>
</dbReference>